<keyword evidence="1" id="KW-1133">Transmembrane helix</keyword>
<evidence type="ECO:0000313" key="3">
    <source>
        <dbReference type="Proteomes" id="UP001429354"/>
    </source>
</evidence>
<name>A0ABX0ALU8_9GAMM</name>
<reference evidence="2 3" key="1">
    <citation type="submission" date="2018-07" db="EMBL/GenBank/DDBJ databases">
        <title>Whole genome Sequencing of Pseudoxanthomonas gei KCTC 32298 (T).</title>
        <authorList>
            <person name="Kumar S."/>
            <person name="Bansal K."/>
            <person name="Kaur A."/>
            <person name="Patil P."/>
            <person name="Sharma S."/>
            <person name="Patil P.B."/>
        </authorList>
    </citation>
    <scope>NUCLEOTIDE SEQUENCE [LARGE SCALE GENOMIC DNA]</scope>
    <source>
        <strain evidence="2 3">KCTC 32298</strain>
    </source>
</reference>
<protein>
    <recommendedName>
        <fullName evidence="4">DUF1772 domain-containing protein</fullName>
    </recommendedName>
</protein>
<organism evidence="2 3">
    <name type="scientific">Pseudoxanthomonas gei</name>
    <dbReference type="NCBI Taxonomy" id="1383030"/>
    <lineage>
        <taxon>Bacteria</taxon>
        <taxon>Pseudomonadati</taxon>
        <taxon>Pseudomonadota</taxon>
        <taxon>Gammaproteobacteria</taxon>
        <taxon>Lysobacterales</taxon>
        <taxon>Lysobacteraceae</taxon>
        <taxon>Pseudoxanthomonas</taxon>
    </lineage>
</organism>
<evidence type="ECO:0008006" key="4">
    <source>
        <dbReference type="Google" id="ProtNLM"/>
    </source>
</evidence>
<gene>
    <name evidence="2" type="ORF">DT603_15395</name>
</gene>
<proteinExistence type="predicted"/>
<dbReference type="RefSeq" id="WP_162350884.1">
    <property type="nucleotide sequence ID" value="NZ_QOVG01000014.1"/>
</dbReference>
<feature type="transmembrane region" description="Helical" evidence="1">
    <location>
        <begin position="103"/>
        <end position="123"/>
    </location>
</feature>
<keyword evidence="1" id="KW-0812">Transmembrane</keyword>
<feature type="transmembrane region" description="Helical" evidence="1">
    <location>
        <begin position="150"/>
        <end position="171"/>
    </location>
</feature>
<evidence type="ECO:0000313" key="2">
    <source>
        <dbReference type="EMBL" id="NDK40223.1"/>
    </source>
</evidence>
<dbReference type="Proteomes" id="UP001429354">
    <property type="component" value="Unassembled WGS sequence"/>
</dbReference>
<keyword evidence="1" id="KW-0472">Membrane</keyword>
<sequence>MVTTTPRSEFVTVMAWISLALGVAGVASGVAQGLMLLVTPVDHELQELLAAIAPGVELPPALRWTIDHLGLLNFLSLLSSALFTAVSYGLLKRFEWGRVGFVLFLAASALAGVLGAATFVHALPPADGMAAADIAAIDPAFQGLQSAMKLVMGVGAALVAALHGAIIWKLYRPEIRAEFKR</sequence>
<feature type="transmembrane region" description="Helical" evidence="1">
    <location>
        <begin position="69"/>
        <end position="91"/>
    </location>
</feature>
<accession>A0ABX0ALU8</accession>
<evidence type="ECO:0000256" key="1">
    <source>
        <dbReference type="SAM" id="Phobius"/>
    </source>
</evidence>
<comment type="caution">
    <text evidence="2">The sequence shown here is derived from an EMBL/GenBank/DDBJ whole genome shotgun (WGS) entry which is preliminary data.</text>
</comment>
<keyword evidence="3" id="KW-1185">Reference proteome</keyword>
<dbReference type="EMBL" id="QOVG01000014">
    <property type="protein sequence ID" value="NDK40223.1"/>
    <property type="molecule type" value="Genomic_DNA"/>
</dbReference>